<dbReference type="CDD" id="cd02120">
    <property type="entry name" value="PA_subtilisin_like"/>
    <property type="match status" value="1"/>
</dbReference>
<protein>
    <submittedName>
        <fullName evidence="8">S8 family serine peptidase</fullName>
    </submittedName>
</protein>
<evidence type="ECO:0000259" key="6">
    <source>
        <dbReference type="Pfam" id="PF00082"/>
    </source>
</evidence>
<dbReference type="InterPro" id="IPR003137">
    <property type="entry name" value="PA_domain"/>
</dbReference>
<dbReference type="RefSeq" id="WP_348397381.1">
    <property type="nucleotide sequence ID" value="NZ_CP136600.1"/>
</dbReference>
<dbReference type="Gene3D" id="3.50.30.30">
    <property type="match status" value="1"/>
</dbReference>
<keyword evidence="1 4" id="KW-0645">Protease</keyword>
<dbReference type="PROSITE" id="PS00138">
    <property type="entry name" value="SUBTILASE_SER"/>
    <property type="match status" value="1"/>
</dbReference>
<keyword evidence="5" id="KW-0732">Signal</keyword>
<keyword evidence="3 4" id="KW-0720">Serine protease</keyword>
<feature type="active site" description="Charge relay system" evidence="4">
    <location>
        <position position="222"/>
    </location>
</feature>
<feature type="signal peptide" evidence="5">
    <location>
        <begin position="1"/>
        <end position="23"/>
    </location>
</feature>
<dbReference type="InterPro" id="IPR023828">
    <property type="entry name" value="Peptidase_S8_Ser-AS"/>
</dbReference>
<dbReference type="Gene3D" id="2.60.40.3010">
    <property type="match status" value="1"/>
</dbReference>
<dbReference type="Pfam" id="PF00082">
    <property type="entry name" value="Peptidase_S8"/>
    <property type="match status" value="1"/>
</dbReference>
<dbReference type="InterPro" id="IPR000209">
    <property type="entry name" value="Peptidase_S8/S53_dom"/>
</dbReference>
<organism evidence="8 9">
    <name type="scientific">Thalassotalea fonticola</name>
    <dbReference type="NCBI Taxonomy" id="3065649"/>
    <lineage>
        <taxon>Bacteria</taxon>
        <taxon>Pseudomonadati</taxon>
        <taxon>Pseudomonadota</taxon>
        <taxon>Gammaproteobacteria</taxon>
        <taxon>Alteromonadales</taxon>
        <taxon>Colwelliaceae</taxon>
        <taxon>Thalassotalea</taxon>
    </lineage>
</organism>
<proteinExistence type="inferred from homology"/>
<dbReference type="PROSITE" id="PS51892">
    <property type="entry name" value="SUBTILASE"/>
    <property type="match status" value="1"/>
</dbReference>
<dbReference type="PROSITE" id="PS00137">
    <property type="entry name" value="SUBTILASE_HIS"/>
    <property type="match status" value="1"/>
</dbReference>
<dbReference type="Gene3D" id="3.40.50.200">
    <property type="entry name" value="Peptidase S8/S53 domain"/>
    <property type="match status" value="1"/>
</dbReference>
<dbReference type="InterPro" id="IPR022398">
    <property type="entry name" value="Peptidase_S8_His-AS"/>
</dbReference>
<evidence type="ECO:0000256" key="1">
    <source>
        <dbReference type="ARBA" id="ARBA00022670"/>
    </source>
</evidence>
<dbReference type="EMBL" id="CP136600">
    <property type="protein sequence ID" value="WOH38612.1"/>
    <property type="molecule type" value="Genomic_DNA"/>
</dbReference>
<feature type="active site" description="Charge relay system" evidence="4">
    <location>
        <position position="705"/>
    </location>
</feature>
<evidence type="ECO:0000259" key="7">
    <source>
        <dbReference type="Pfam" id="PF02225"/>
    </source>
</evidence>
<evidence type="ECO:0000256" key="2">
    <source>
        <dbReference type="ARBA" id="ARBA00022801"/>
    </source>
</evidence>
<evidence type="ECO:0000313" key="9">
    <source>
        <dbReference type="Proteomes" id="UP001301442"/>
    </source>
</evidence>
<dbReference type="PRINTS" id="PR00723">
    <property type="entry name" value="SUBTILISIN"/>
</dbReference>
<evidence type="ECO:0000256" key="5">
    <source>
        <dbReference type="SAM" id="SignalP"/>
    </source>
</evidence>
<dbReference type="SUPFAM" id="SSF52025">
    <property type="entry name" value="PA domain"/>
    <property type="match status" value="1"/>
</dbReference>
<evidence type="ECO:0000256" key="4">
    <source>
        <dbReference type="PROSITE-ProRule" id="PRU01240"/>
    </source>
</evidence>
<dbReference type="InterPro" id="IPR046450">
    <property type="entry name" value="PA_dom_sf"/>
</dbReference>
<feature type="active site" description="Charge relay system" evidence="4">
    <location>
        <position position="333"/>
    </location>
</feature>
<evidence type="ECO:0000256" key="3">
    <source>
        <dbReference type="ARBA" id="ARBA00022825"/>
    </source>
</evidence>
<dbReference type="InterPro" id="IPR045051">
    <property type="entry name" value="SBT"/>
</dbReference>
<feature type="chain" id="PRO_5045623792" evidence="5">
    <location>
        <begin position="24"/>
        <end position="1434"/>
    </location>
</feature>
<accession>A0ABZ0GRP3</accession>
<dbReference type="SUPFAM" id="SSF52743">
    <property type="entry name" value="Subtilisin-like"/>
    <property type="match status" value="1"/>
</dbReference>
<feature type="domain" description="PA" evidence="7">
    <location>
        <begin position="526"/>
        <end position="612"/>
    </location>
</feature>
<evidence type="ECO:0000313" key="8">
    <source>
        <dbReference type="EMBL" id="WOH38612.1"/>
    </source>
</evidence>
<sequence>MKFKLSKMISACSLVLASAGVSAETNALEHAYQLGRFVEDNTVTVPFRTLDNGDVGSATLDIDNLVRKHLSNEYFIILQDQPLTNYRGGINNLAPTNILASKGSNTTSQGKLDTKSLASKKYKSYLANKQNETQFHLNLRLQRDVEIGSTYQTALNGFTATLSPSEAILVSQLPNVIAVGKAGIAEIQTDSGPAYSGAKNVWRGTETASGNKGEGMVIGIIDSGIGSFLEPVDDINDLSNLPPFHPSFADKVDEDGDGLIDYDHVNPKPNPDSSSGYYGDCVDSPGWCNDKLIGIVPFGHLQKTLIFARDEENTFMRVRDMQRSETGQDSNGHGTHVASTAAGNVVRNVKTEGAIGGLLPEVYQHDFVYEKISGVAPHANIIAYKICDSGGYCHPQYAIDAIEHAIDVGVDVINYSVGSFPASPWYDWVSLAYLNAREAGISVAASAGNNGAMGQYTIKTPGNAPWLMGVAAVTHDRAFDKKQVTLSGGSADFELETNVLIGESATQGLPATDVVYAVDVEYASAADDFEMAGSCGIDSIPAEAVAGKVVICKRGGVSLDGPLSRAVKSHNLSLVGAAGMILINTNDSGTNLASDFHTIPSAHLDKKDGKLLLEWLAEGEGHQVAISDSHLVSSQTFEEHEDYSGIMTGFSSQGPDLFSGDYLVPDIAAPGQDILAGGLGHNMKEFTLNLNATTDQDFRYLSGTSMSSPHVAGMMLLLKASRPEWTPAELQSALMLTAGTYAKVVGPVVDKKQTWAPAALHSSGAGVARVDLAIETGLVMNETIAGYLAADPFGDIAFVQMPTKPGEAEQGEDENIRNVRDLVKELPPGWHGKPSKMNIASMSKGDCIGQCQWTRTLTATKDADWTVSYSYTTEGMELTSDLDGQTISLAAGEQFDITVTASVNEKLDSSWSDGRVHLTPSNPSIPAVSMPVTVNFVAGSAPELVEINTNRNVGSVIVDDVVSIGTSDLTVLTSTLEAGIEYNVSLKRSSMPDYLREETDVSAYFMPITVPAGTDRLVVEILETSSPDIDVYMGKDSNANGYADRNEWNRIHLWAATSKAHEKLDYALPSHGDYWLMLHNYGNQFNNEDRDEFDPEQASKIDTIKFVVSVVKDEFEADEDENDTALKAKAPKDNYPHSDIPVTVSWNKEMREKTRYYGAMVLGTSEELIGNLGWVNIDLYRDQDDVKLRLLDKSAGLASYNIHFMANNSDSEQNYQMSMELVDGATFESMQISSDPDNNADGTKGQDFTYNQEGNTFTWEYKQGVNAGAETVTVVFDYTDVEGYSDITPYVTSQLNDEDEPQLAFAAPEMVKGAPIFTVAASDSLVEEGELVTLTSTLIDGVIDGAPITYDWQQTSGPVVNVTNNETSISFTVVKTNEAITFRLIGNNSERDSKPIETSVYVEQEEQGSGGSTGMAWFVLALMTLFIRRQQAQK</sequence>
<comment type="similarity">
    <text evidence="4">Belongs to the peptidase S8 family.</text>
</comment>
<name>A0ABZ0GRP3_9GAMM</name>
<dbReference type="Pfam" id="PF02225">
    <property type="entry name" value="PA"/>
    <property type="match status" value="1"/>
</dbReference>
<gene>
    <name evidence="8" type="ORF">RI844_05175</name>
</gene>
<dbReference type="Proteomes" id="UP001301442">
    <property type="component" value="Chromosome"/>
</dbReference>
<reference evidence="8 9" key="1">
    <citation type="submission" date="2023-09" db="EMBL/GenBank/DDBJ databases">
        <authorList>
            <person name="Qi X."/>
        </authorList>
    </citation>
    <scope>NUCLEOTIDE SEQUENCE [LARGE SCALE GENOMIC DNA]</scope>
    <source>
        <strain evidence="8 9">S1-1</strain>
    </source>
</reference>
<dbReference type="InterPro" id="IPR036852">
    <property type="entry name" value="Peptidase_S8/S53_dom_sf"/>
</dbReference>
<keyword evidence="9" id="KW-1185">Reference proteome</keyword>
<dbReference type="InterPro" id="IPR015500">
    <property type="entry name" value="Peptidase_S8_subtilisin-rel"/>
</dbReference>
<feature type="domain" description="Peptidase S8/S53" evidence="6">
    <location>
        <begin position="213"/>
        <end position="742"/>
    </location>
</feature>
<dbReference type="PANTHER" id="PTHR10795">
    <property type="entry name" value="PROPROTEIN CONVERTASE SUBTILISIN/KEXIN"/>
    <property type="match status" value="1"/>
</dbReference>
<keyword evidence="2 4" id="KW-0378">Hydrolase</keyword>